<dbReference type="KEGG" id="rhg:EXZ61_18740"/>
<sequence length="247" mass="27902">MTSHETIAKALAKVNALREAQVVAPRLGDAVIQIKQLQARRFEGTYRDLLRSEDFGDAARFFLTELYAAKDYSARDQQFSRIAKTIEKVFPASVIQTATQMASVHCLTEELDQAMGACWLEQPLDRDPVSRYIDCWRFVGARHERSTQLLGVLKLGKDLTQLTNTVGLSTLLKLMRRPAHLAGLESLQTFLETGFETFKTMSRCNDSTGAGYFLNQVRDREEAWITRFFDGPTDEVTSSLRHCLANT</sequence>
<evidence type="ECO:0000313" key="2">
    <source>
        <dbReference type="EMBL" id="QDL56051.1"/>
    </source>
</evidence>
<proteinExistence type="predicted"/>
<dbReference type="InterPro" id="IPR058511">
    <property type="entry name" value="DUF8198"/>
</dbReference>
<dbReference type="EMBL" id="CP036282">
    <property type="protein sequence ID" value="QDL56051.1"/>
    <property type="molecule type" value="Genomic_DNA"/>
</dbReference>
<dbReference type="Pfam" id="PF26621">
    <property type="entry name" value="DUF8198"/>
    <property type="match status" value="1"/>
</dbReference>
<dbReference type="AlphaFoldDB" id="A0A515ETS4"/>
<reference evidence="3" key="2">
    <citation type="journal article" date="2020" name="Int. J. Syst. Evol. Microbiol.">
        <title>Genomic insights into a novel species Rhodoferax aquaticus sp. nov., isolated from freshwater.</title>
        <authorList>
            <person name="Li T."/>
            <person name="Zhuo Y."/>
            <person name="Jin C.Z."/>
            <person name="Wu X."/>
            <person name="Ko S.R."/>
            <person name="Jin F.J."/>
            <person name="Ahn C.Y."/>
            <person name="Oh H.M."/>
            <person name="Lee H.G."/>
            <person name="Jin L."/>
        </authorList>
    </citation>
    <scope>NUCLEOTIDE SEQUENCE [LARGE SCALE GENOMIC DNA]</scope>
    <source>
        <strain evidence="3">Gr-4</strain>
    </source>
</reference>
<gene>
    <name evidence="2" type="ORF">EXZ61_18740</name>
</gene>
<evidence type="ECO:0000313" key="3">
    <source>
        <dbReference type="Proteomes" id="UP000317365"/>
    </source>
</evidence>
<reference evidence="3" key="1">
    <citation type="submission" date="2019-02" db="EMBL/GenBank/DDBJ databases">
        <title>Complete genome sequence of Rhodoferax sp. Gr-4.</title>
        <authorList>
            <person name="Jin L."/>
        </authorList>
    </citation>
    <scope>NUCLEOTIDE SEQUENCE [LARGE SCALE GENOMIC DNA]</scope>
    <source>
        <strain evidence="3">Gr-4</strain>
    </source>
</reference>
<dbReference type="Proteomes" id="UP000317365">
    <property type="component" value="Chromosome"/>
</dbReference>
<evidence type="ECO:0000259" key="1">
    <source>
        <dbReference type="Pfam" id="PF26621"/>
    </source>
</evidence>
<accession>A0A515ETS4</accession>
<dbReference type="RefSeq" id="WP_142813306.1">
    <property type="nucleotide sequence ID" value="NZ_CP036282.1"/>
</dbReference>
<feature type="domain" description="DUF8198" evidence="1">
    <location>
        <begin position="24"/>
        <end position="232"/>
    </location>
</feature>
<name>A0A515ETS4_9BURK</name>
<keyword evidence="3" id="KW-1185">Reference proteome</keyword>
<organism evidence="2 3">
    <name type="scientific">Rhodoferax aquaticus</name>
    <dbReference type="NCBI Taxonomy" id="2527691"/>
    <lineage>
        <taxon>Bacteria</taxon>
        <taxon>Pseudomonadati</taxon>
        <taxon>Pseudomonadota</taxon>
        <taxon>Betaproteobacteria</taxon>
        <taxon>Burkholderiales</taxon>
        <taxon>Comamonadaceae</taxon>
        <taxon>Rhodoferax</taxon>
    </lineage>
</organism>
<dbReference type="NCBIfam" id="NF047641">
    <property type="entry name" value="FFLEE_fam"/>
    <property type="match status" value="1"/>
</dbReference>
<protein>
    <recommendedName>
        <fullName evidence="1">DUF8198 domain-containing protein</fullName>
    </recommendedName>
</protein>
<dbReference type="InterPro" id="IPR058063">
    <property type="entry name" value="FFLEE_fam"/>
</dbReference>